<dbReference type="Proteomes" id="UP000571017">
    <property type="component" value="Unassembled WGS sequence"/>
</dbReference>
<dbReference type="AlphaFoldDB" id="A0A838CW95"/>
<evidence type="ECO:0000313" key="1">
    <source>
        <dbReference type="EMBL" id="MBA2176109.1"/>
    </source>
</evidence>
<proteinExistence type="predicted"/>
<gene>
    <name evidence="1" type="ORF">H0266_14525</name>
</gene>
<accession>A0A838CW95</accession>
<name>A0A838CW95_9BACI</name>
<comment type="caution">
    <text evidence="1">The sequence shown here is derived from an EMBL/GenBank/DDBJ whole genome shotgun (WGS) entry which is preliminary data.</text>
</comment>
<reference evidence="1 2" key="1">
    <citation type="journal article" date="2004" name="Extremophiles">
        <title>Halobacillus locisalis sp. nov., a halophilic bacterium isolated from a marine solar saltern of the Yellow Sea in Korea.</title>
        <authorList>
            <person name="Yoon J.H."/>
            <person name="Kang K.H."/>
            <person name="Oh T.K."/>
            <person name="Park Y.H."/>
        </authorList>
    </citation>
    <scope>NUCLEOTIDE SEQUENCE [LARGE SCALE GENOMIC DNA]</scope>
    <source>
        <strain evidence="1 2">KCTC 3788</strain>
    </source>
</reference>
<sequence length="138" mass="15577">MVTIFSSILLGSVIAIMISSKGEDTKGVGLSVSAEKDLKALQENAELIIQGELDGDYEVKTQVADREHDVYQIDRVYTVTVNKSLKNPNENYYTRGDEVEVVYPVGFLNKRKLELSRNIYILYQMKLSPCSQVNTSFF</sequence>
<organism evidence="1 2">
    <name type="scientific">Halobacillus locisalis</name>
    <dbReference type="NCBI Taxonomy" id="220753"/>
    <lineage>
        <taxon>Bacteria</taxon>
        <taxon>Bacillati</taxon>
        <taxon>Bacillota</taxon>
        <taxon>Bacilli</taxon>
        <taxon>Bacillales</taxon>
        <taxon>Bacillaceae</taxon>
        <taxon>Halobacillus</taxon>
    </lineage>
</organism>
<protein>
    <submittedName>
        <fullName evidence="1">Uncharacterized protein</fullName>
    </submittedName>
</protein>
<dbReference type="EMBL" id="JACEFG010000003">
    <property type="protein sequence ID" value="MBA2176109.1"/>
    <property type="molecule type" value="Genomic_DNA"/>
</dbReference>
<evidence type="ECO:0000313" key="2">
    <source>
        <dbReference type="Proteomes" id="UP000571017"/>
    </source>
</evidence>
<keyword evidence="2" id="KW-1185">Reference proteome</keyword>